<dbReference type="PROSITE" id="PS50104">
    <property type="entry name" value="TIR"/>
    <property type="match status" value="1"/>
</dbReference>
<dbReference type="Gene3D" id="3.80.10.10">
    <property type="entry name" value="Ribonuclease Inhibitor"/>
    <property type="match status" value="2"/>
</dbReference>
<evidence type="ECO:0000313" key="11">
    <source>
        <dbReference type="Proteomes" id="UP000886595"/>
    </source>
</evidence>
<dbReference type="InterPro" id="IPR027417">
    <property type="entry name" value="P-loop_NTPase"/>
</dbReference>
<dbReference type="Pfam" id="PF01582">
    <property type="entry name" value="TIR"/>
    <property type="match status" value="1"/>
</dbReference>
<evidence type="ECO:0000256" key="4">
    <source>
        <dbReference type="ARBA" id="ARBA00022801"/>
    </source>
</evidence>
<dbReference type="InterPro" id="IPR058192">
    <property type="entry name" value="WHD_ROQ1-like"/>
</dbReference>
<dbReference type="FunFam" id="3.40.50.300:FF:001002">
    <property type="entry name" value="Disease resistance protein (TIR-NBS-LRR class)"/>
    <property type="match status" value="1"/>
</dbReference>
<dbReference type="PRINTS" id="PR00364">
    <property type="entry name" value="DISEASERSIST"/>
</dbReference>
<reference evidence="10 11" key="1">
    <citation type="submission" date="2020-02" db="EMBL/GenBank/DDBJ databases">
        <authorList>
            <person name="Ma Q."/>
            <person name="Huang Y."/>
            <person name="Song X."/>
            <person name="Pei D."/>
        </authorList>
    </citation>
    <scope>NUCLEOTIDE SEQUENCE [LARGE SCALE GENOMIC DNA]</scope>
    <source>
        <strain evidence="10">Sxm20200214</strain>
        <tissue evidence="10">Leaf</tissue>
    </source>
</reference>
<dbReference type="InterPro" id="IPR000157">
    <property type="entry name" value="TIR_dom"/>
</dbReference>
<protein>
    <recommendedName>
        <fullName evidence="1">ADP-ribosyl cyclase/cyclic ADP-ribose hydrolase</fullName>
        <ecNumber evidence="1">3.2.2.6</ecNumber>
    </recommendedName>
</protein>
<dbReference type="Pfam" id="PF07725">
    <property type="entry name" value="LRR_3"/>
    <property type="match status" value="1"/>
</dbReference>
<comment type="caution">
    <text evidence="10">The sequence shown here is derived from an EMBL/GenBank/DDBJ whole genome shotgun (WGS) entry which is preliminary data.</text>
</comment>
<dbReference type="PANTHER" id="PTHR11017:SF225">
    <property type="entry name" value="ADP-RIBOSYL CYCLASE_CYCLIC ADP-RIBOSE HYDROLASE-RELATED"/>
    <property type="match status" value="1"/>
</dbReference>
<evidence type="ECO:0000256" key="5">
    <source>
        <dbReference type="ARBA" id="ARBA00022821"/>
    </source>
</evidence>
<evidence type="ECO:0000259" key="9">
    <source>
        <dbReference type="PROSITE" id="PS50104"/>
    </source>
</evidence>
<dbReference type="EC" id="3.2.2.6" evidence="1"/>
<keyword evidence="2" id="KW-0433">Leucine-rich repeat</keyword>
<dbReference type="FunFam" id="3.40.50.10140:FF:000007">
    <property type="entry name" value="Disease resistance protein (TIR-NBS-LRR class)"/>
    <property type="match status" value="1"/>
</dbReference>
<evidence type="ECO:0000256" key="8">
    <source>
        <dbReference type="SAM" id="MobiDB-lite"/>
    </source>
</evidence>
<dbReference type="SMART" id="SM00255">
    <property type="entry name" value="TIR"/>
    <property type="match status" value="1"/>
</dbReference>
<dbReference type="SUPFAM" id="SSF46785">
    <property type="entry name" value="Winged helix' DNA-binding domain"/>
    <property type="match status" value="1"/>
</dbReference>
<dbReference type="SUPFAM" id="SSF52200">
    <property type="entry name" value="Toll/Interleukin receptor TIR domain"/>
    <property type="match status" value="1"/>
</dbReference>
<dbReference type="FunFam" id="1.10.8.430:FF:000002">
    <property type="entry name" value="Disease resistance protein (TIR-NBS-LRR class)"/>
    <property type="match status" value="1"/>
</dbReference>
<dbReference type="GO" id="GO:0061809">
    <property type="term" value="F:NAD+ nucleosidase activity, cyclic ADP-ribose generating"/>
    <property type="evidence" value="ECO:0007669"/>
    <property type="project" value="UniProtKB-EC"/>
</dbReference>
<evidence type="ECO:0000256" key="7">
    <source>
        <dbReference type="ARBA" id="ARBA00047304"/>
    </source>
</evidence>
<dbReference type="Proteomes" id="UP000886595">
    <property type="component" value="Unassembled WGS sequence"/>
</dbReference>
<feature type="compositionally biased region" description="Basic and acidic residues" evidence="8">
    <location>
        <begin position="1048"/>
        <end position="1066"/>
    </location>
</feature>
<dbReference type="OrthoDB" id="1093408at2759"/>
<dbReference type="AlphaFoldDB" id="A0A8X7PV96"/>
<dbReference type="InterPro" id="IPR035897">
    <property type="entry name" value="Toll_tir_struct_dom_sf"/>
</dbReference>
<accession>A0A8X7PV96</accession>
<keyword evidence="6" id="KW-0520">NAD</keyword>
<sequence>MASSSSSPRTWRYRVFASFHGADVRKTFLSHLRKQFNDNGITMFDDQGIEKSQTIAPALTQAIRESRIAIVLLSKNYASSRWCLDELLEILKCRKAMGQIVMTVFYGVDPSDVRKQTREFGTAFSETCSRTTKEKRRAWSQALNDVGNIAGEHFQNWDNESKMIEKISRDISNKLNTTFSRDFEDMVGLDAHLEKIKYYLDLDNQDEAMIIGICGPAGIGKTTIARALHSLLSNSFQLSCFVENLRGSYNSGLDEYGLKLRLQEQLLSRILNQNGMRIYHLGAIQERFCDQKVLIILDDVNDLKQLEALANETSWFGPGSRIIVTAEDHEILERHGIQTTYHVGFPSRQDALEIFCTYAFRKICPPDAFKKLAERVIESFDNLPLGLRVVGSALRGKEEDEWEFLLDRLETNLDRDIEGALRVGYDNLHEDEQALFLHIAVFFNYKKDDELMAMLADSNLNVKRGLKILADKSLIYKSKDGEIVMHKLLQQVGRQAIQRQEPWKRRILIDAQEICYVLENDDTDNRAALGISLDTSGINNVLINERALKRMRNLRFLHVYKTRYVENDRVDIPEELEFPPQLRLLHWEAYPRNALPRTFHPEYLVELNLQDSHLEKLWQGTQPLTNLKKMNLTRSYRLKELPDLSNATNIENLVLCCCESLEEIPSSVSELQKLQRLSLSYCAKLEVVPTLINSESLDFFSMNGCSRLGSIPEMSTNVSKLIIDDTLVEEFPASLMRFTRLYTLHISGSGNFKTLTHVPECVKYLLLPWTAIEKIPDWIKDLPLLQVLHIGSCKLKSLPQLPVSLMALNAFDCESLESVSCTFPPKPSLGLHFINCFKLNQQTRGEIIQLTFGRRILPGREVPAEFSHQATGPFLTIPLDGGSPFSKSLRFKACFVISPRRSKKGPGYISLSCTLIDKNGVFVNKVYNHFFLTGPSRGLQSEHLCLFSVDRRGCFELDSEVSFEFSCAQSEVYEIVKCGVVIYSDDIDERDEGNYEDENVQRGDESAEEEGESEEEEVDQHSDSGFESEEEVDQQSDSGFESEEEEEVDKHTGDLISEKGSEEVNKHGGCWSWLCRK</sequence>
<dbReference type="InterPro" id="IPR011713">
    <property type="entry name" value="Leu-rich_rpt_3"/>
</dbReference>
<dbReference type="SUPFAM" id="SSF52058">
    <property type="entry name" value="L domain-like"/>
    <property type="match status" value="1"/>
</dbReference>
<dbReference type="GO" id="GO:0007165">
    <property type="term" value="P:signal transduction"/>
    <property type="evidence" value="ECO:0007669"/>
    <property type="project" value="InterPro"/>
</dbReference>
<keyword evidence="3" id="KW-0677">Repeat</keyword>
<evidence type="ECO:0000256" key="3">
    <source>
        <dbReference type="ARBA" id="ARBA00022737"/>
    </source>
</evidence>
<organism evidence="10 11">
    <name type="scientific">Brassica carinata</name>
    <name type="common">Ethiopian mustard</name>
    <name type="synonym">Abyssinian cabbage</name>
    <dbReference type="NCBI Taxonomy" id="52824"/>
    <lineage>
        <taxon>Eukaryota</taxon>
        <taxon>Viridiplantae</taxon>
        <taxon>Streptophyta</taxon>
        <taxon>Embryophyta</taxon>
        <taxon>Tracheophyta</taxon>
        <taxon>Spermatophyta</taxon>
        <taxon>Magnoliopsida</taxon>
        <taxon>eudicotyledons</taxon>
        <taxon>Gunneridae</taxon>
        <taxon>Pentapetalae</taxon>
        <taxon>rosids</taxon>
        <taxon>malvids</taxon>
        <taxon>Brassicales</taxon>
        <taxon>Brassicaceae</taxon>
        <taxon>Brassiceae</taxon>
        <taxon>Brassica</taxon>
    </lineage>
</organism>
<dbReference type="InterPro" id="IPR044974">
    <property type="entry name" value="Disease_R_plants"/>
</dbReference>
<evidence type="ECO:0000256" key="2">
    <source>
        <dbReference type="ARBA" id="ARBA00022614"/>
    </source>
</evidence>
<dbReference type="Gene3D" id="3.40.50.10140">
    <property type="entry name" value="Toll/interleukin-1 receptor homology (TIR) domain"/>
    <property type="match status" value="1"/>
</dbReference>
<dbReference type="InterPro" id="IPR032675">
    <property type="entry name" value="LRR_dom_sf"/>
</dbReference>
<feature type="domain" description="TIR" evidence="9">
    <location>
        <begin position="11"/>
        <end position="175"/>
    </location>
</feature>
<dbReference type="InterPro" id="IPR002182">
    <property type="entry name" value="NB-ARC"/>
</dbReference>
<evidence type="ECO:0000256" key="6">
    <source>
        <dbReference type="ARBA" id="ARBA00023027"/>
    </source>
</evidence>
<dbReference type="InterPro" id="IPR042197">
    <property type="entry name" value="Apaf_helical"/>
</dbReference>
<proteinExistence type="predicted"/>
<gene>
    <name evidence="10" type="ORF">Bca52824_077599</name>
</gene>
<dbReference type="SMART" id="SM00382">
    <property type="entry name" value="AAA"/>
    <property type="match status" value="1"/>
</dbReference>
<keyword evidence="11" id="KW-1185">Reference proteome</keyword>
<feature type="compositionally biased region" description="Acidic residues" evidence="8">
    <location>
        <begin position="989"/>
        <end position="998"/>
    </location>
</feature>
<dbReference type="GO" id="GO:0043531">
    <property type="term" value="F:ADP binding"/>
    <property type="evidence" value="ECO:0007669"/>
    <property type="project" value="InterPro"/>
</dbReference>
<dbReference type="Pfam" id="PF00931">
    <property type="entry name" value="NB-ARC"/>
    <property type="match status" value="1"/>
</dbReference>
<dbReference type="Pfam" id="PF23282">
    <property type="entry name" value="WHD_ROQ1"/>
    <property type="match status" value="1"/>
</dbReference>
<dbReference type="InterPro" id="IPR036390">
    <property type="entry name" value="WH_DNA-bd_sf"/>
</dbReference>
<dbReference type="PANTHER" id="PTHR11017">
    <property type="entry name" value="LEUCINE-RICH REPEAT-CONTAINING PROTEIN"/>
    <property type="match status" value="1"/>
</dbReference>
<dbReference type="GO" id="GO:0006952">
    <property type="term" value="P:defense response"/>
    <property type="evidence" value="ECO:0007669"/>
    <property type="project" value="UniProtKB-KW"/>
</dbReference>
<feature type="region of interest" description="Disordered" evidence="8">
    <location>
        <begin position="989"/>
        <end position="1068"/>
    </location>
</feature>
<feature type="compositionally biased region" description="Acidic residues" evidence="8">
    <location>
        <begin position="1006"/>
        <end position="1018"/>
    </location>
</feature>
<keyword evidence="4" id="KW-0378">Hydrolase</keyword>
<dbReference type="EMBL" id="JAAMPC010000015">
    <property type="protein sequence ID" value="KAG2258305.1"/>
    <property type="molecule type" value="Genomic_DNA"/>
</dbReference>
<dbReference type="InterPro" id="IPR003593">
    <property type="entry name" value="AAA+_ATPase"/>
</dbReference>
<keyword evidence="5" id="KW-0611">Plant defense</keyword>
<dbReference type="Gene3D" id="1.10.8.430">
    <property type="entry name" value="Helical domain of apoptotic protease-activating factors"/>
    <property type="match status" value="1"/>
</dbReference>
<name>A0A8X7PV96_BRACI</name>
<comment type="catalytic activity">
    <reaction evidence="7">
        <text>NAD(+) + H2O = ADP-D-ribose + nicotinamide + H(+)</text>
        <dbReference type="Rhea" id="RHEA:16301"/>
        <dbReference type="ChEBI" id="CHEBI:15377"/>
        <dbReference type="ChEBI" id="CHEBI:15378"/>
        <dbReference type="ChEBI" id="CHEBI:17154"/>
        <dbReference type="ChEBI" id="CHEBI:57540"/>
        <dbReference type="ChEBI" id="CHEBI:57967"/>
        <dbReference type="EC" id="3.2.2.6"/>
    </reaction>
    <physiologicalReaction direction="left-to-right" evidence="7">
        <dbReference type="Rhea" id="RHEA:16302"/>
    </physiologicalReaction>
</comment>
<feature type="compositionally biased region" description="Acidic residues" evidence="8">
    <location>
        <begin position="1026"/>
        <end position="1047"/>
    </location>
</feature>
<dbReference type="FunFam" id="3.80.10.10:FF:000386">
    <property type="entry name" value="Disease resistance protein RPS4"/>
    <property type="match status" value="1"/>
</dbReference>
<dbReference type="Gene3D" id="3.40.50.300">
    <property type="entry name" value="P-loop containing nucleotide triphosphate hydrolases"/>
    <property type="match status" value="1"/>
</dbReference>
<evidence type="ECO:0000256" key="1">
    <source>
        <dbReference type="ARBA" id="ARBA00011982"/>
    </source>
</evidence>
<evidence type="ECO:0000313" key="10">
    <source>
        <dbReference type="EMBL" id="KAG2258305.1"/>
    </source>
</evidence>
<dbReference type="SUPFAM" id="SSF52540">
    <property type="entry name" value="P-loop containing nucleoside triphosphate hydrolases"/>
    <property type="match status" value="1"/>
</dbReference>